<evidence type="ECO:0000313" key="3">
    <source>
        <dbReference type="Proteomes" id="UP001439008"/>
    </source>
</evidence>
<sequence length="52" mass="5757">MVIAMTTPSSMVCQMVVLKETVKMMVMVMVAMSQMTATSLILLIPSYTRKLS</sequence>
<gene>
    <name evidence="2" type="ORF">MHBO_004954</name>
</gene>
<dbReference type="Proteomes" id="UP001439008">
    <property type="component" value="Unassembled WGS sequence"/>
</dbReference>
<name>A0ABV2AUN9_9EUKA</name>
<accession>A0ABV2AUN9</accession>
<evidence type="ECO:0000256" key="1">
    <source>
        <dbReference type="SAM" id="Phobius"/>
    </source>
</evidence>
<reference evidence="2 3" key="1">
    <citation type="journal article" date="2024" name="BMC Biol.">
        <title>Comparative genomics of Ascetosporea gives new insight into the evolutionary basis for animal parasitism in Rhizaria.</title>
        <authorList>
            <person name="Hiltunen Thoren M."/>
            <person name="Onut-Brannstrom I."/>
            <person name="Alfjorden A."/>
            <person name="Peckova H."/>
            <person name="Swords F."/>
            <person name="Hooper C."/>
            <person name="Holzer A.S."/>
            <person name="Bass D."/>
            <person name="Burki F."/>
        </authorList>
    </citation>
    <scope>NUCLEOTIDE SEQUENCE [LARGE SCALE GENOMIC DNA]</scope>
    <source>
        <strain evidence="2">20-A016</strain>
    </source>
</reference>
<organism evidence="2 3">
    <name type="scientific">Bonamia ostreae</name>
    <dbReference type="NCBI Taxonomy" id="126728"/>
    <lineage>
        <taxon>Eukaryota</taxon>
        <taxon>Sar</taxon>
        <taxon>Rhizaria</taxon>
        <taxon>Endomyxa</taxon>
        <taxon>Ascetosporea</taxon>
        <taxon>Haplosporida</taxon>
        <taxon>Bonamia</taxon>
    </lineage>
</organism>
<evidence type="ECO:0000313" key="2">
    <source>
        <dbReference type="EMBL" id="MES1923388.1"/>
    </source>
</evidence>
<feature type="transmembrane region" description="Helical" evidence="1">
    <location>
        <begin position="24"/>
        <end position="44"/>
    </location>
</feature>
<dbReference type="EMBL" id="JBDODL010005953">
    <property type="protein sequence ID" value="MES1923388.1"/>
    <property type="molecule type" value="Genomic_DNA"/>
</dbReference>
<keyword evidence="3" id="KW-1185">Reference proteome</keyword>
<keyword evidence="1" id="KW-0472">Membrane</keyword>
<comment type="caution">
    <text evidence="2">The sequence shown here is derived from an EMBL/GenBank/DDBJ whole genome shotgun (WGS) entry which is preliminary data.</text>
</comment>
<keyword evidence="1" id="KW-1133">Transmembrane helix</keyword>
<keyword evidence="1" id="KW-0812">Transmembrane</keyword>
<proteinExistence type="predicted"/>
<protein>
    <submittedName>
        <fullName evidence="2">Uncharacterized protein</fullName>
    </submittedName>
</protein>